<accession>A0A9D3PI21</accession>
<dbReference type="GO" id="GO:0015267">
    <property type="term" value="F:channel activity"/>
    <property type="evidence" value="ECO:0007669"/>
    <property type="project" value="InterPro"/>
</dbReference>
<dbReference type="InterPro" id="IPR009104">
    <property type="entry name" value="Anemon_actinoporin-like"/>
</dbReference>
<sequence>MEHDQASNTLVPGPSLTGTSFLEMSKSIPADRSVTIVIFNYTQGTYLRDPKVYTYSGYNHDPPQPTIKPQTMEACSFSKTRVVTFGSVGVLTYDICTAEGYQADGCLAVMFSVPFNYDFYKNRFAIGKFDTSVACDESLYKKMYYMDHNNFIRKAATGNSVEYQAHNLTFKATMSPQAKSVLKVEVWDK</sequence>
<dbReference type="PANTHER" id="PTHR40388:SF1">
    <property type="entry name" value="BRYOPORIN"/>
    <property type="match status" value="1"/>
</dbReference>
<dbReference type="GO" id="GO:0044218">
    <property type="term" value="C:other organism cell membrane"/>
    <property type="evidence" value="ECO:0007669"/>
    <property type="project" value="UniProtKB-KW"/>
</dbReference>
<gene>
    <name evidence="6" type="ORF">MATL_G00226240</name>
</gene>
<comment type="caution">
    <text evidence="6">The sequence shown here is derived from an EMBL/GenBank/DDBJ whole genome shotgun (WGS) entry which is preliminary data.</text>
</comment>
<keyword evidence="5" id="KW-0166">Nematocyst</keyword>
<dbReference type="Proteomes" id="UP001046870">
    <property type="component" value="Chromosome 20"/>
</dbReference>
<dbReference type="PANTHER" id="PTHR40388">
    <property type="entry name" value="BRYOPORIN"/>
    <property type="match status" value="1"/>
</dbReference>
<dbReference type="GO" id="GO:0006812">
    <property type="term" value="P:monoatomic cation transport"/>
    <property type="evidence" value="ECO:0007669"/>
    <property type="project" value="InterPro"/>
</dbReference>
<dbReference type="GO" id="GO:0042151">
    <property type="term" value="C:nematocyst"/>
    <property type="evidence" value="ECO:0007669"/>
    <property type="project" value="UniProtKB-SubCell"/>
</dbReference>
<evidence type="ECO:0000256" key="4">
    <source>
        <dbReference type="ARBA" id="ARBA00023298"/>
    </source>
</evidence>
<dbReference type="GO" id="GO:0046931">
    <property type="term" value="P:pore complex assembly"/>
    <property type="evidence" value="ECO:0007669"/>
    <property type="project" value="InterPro"/>
</dbReference>
<evidence type="ECO:0000256" key="3">
    <source>
        <dbReference type="ARBA" id="ARBA00022537"/>
    </source>
</evidence>
<evidence type="ECO:0000256" key="2">
    <source>
        <dbReference type="ARBA" id="ARBA00004532"/>
    </source>
</evidence>
<dbReference type="SUPFAM" id="SSF63724">
    <property type="entry name" value="Cytolysin/lectin"/>
    <property type="match status" value="1"/>
</dbReference>
<dbReference type="InterPro" id="IPR050677">
    <property type="entry name" value="Actinoporin_PFT"/>
</dbReference>
<dbReference type="EMBL" id="JAFDVH010000020">
    <property type="protein sequence ID" value="KAG7458966.1"/>
    <property type="molecule type" value="Genomic_DNA"/>
</dbReference>
<keyword evidence="3" id="KW-1052">Target cell membrane</keyword>
<evidence type="ECO:0000256" key="5">
    <source>
        <dbReference type="ARBA" id="ARBA00023331"/>
    </source>
</evidence>
<dbReference type="GO" id="GO:0051715">
    <property type="term" value="P:cytolysis in another organism"/>
    <property type="evidence" value="ECO:0007669"/>
    <property type="project" value="InterPro"/>
</dbReference>
<keyword evidence="7" id="KW-1185">Reference proteome</keyword>
<dbReference type="GO" id="GO:0046930">
    <property type="term" value="C:pore complex"/>
    <property type="evidence" value="ECO:0007669"/>
    <property type="project" value="InterPro"/>
</dbReference>
<dbReference type="InterPro" id="IPR015926">
    <property type="entry name" value="Cytolysin/lectin"/>
</dbReference>
<dbReference type="Gene3D" id="2.60.270.20">
    <property type="entry name" value="Cytolysin/lectin"/>
    <property type="match status" value="1"/>
</dbReference>
<name>A0A9D3PI21_MEGAT</name>
<evidence type="ECO:0000256" key="1">
    <source>
        <dbReference type="ARBA" id="ARBA00004175"/>
    </source>
</evidence>
<keyword evidence="4" id="KW-0472">Membrane</keyword>
<dbReference type="OrthoDB" id="2304600at2759"/>
<dbReference type="Pfam" id="PF06369">
    <property type="entry name" value="Anemone_cytotox"/>
    <property type="match status" value="1"/>
</dbReference>
<evidence type="ECO:0000313" key="7">
    <source>
        <dbReference type="Proteomes" id="UP001046870"/>
    </source>
</evidence>
<proteinExistence type="predicted"/>
<organism evidence="6 7">
    <name type="scientific">Megalops atlanticus</name>
    <name type="common">Tarpon</name>
    <name type="synonym">Clupea gigantea</name>
    <dbReference type="NCBI Taxonomy" id="7932"/>
    <lineage>
        <taxon>Eukaryota</taxon>
        <taxon>Metazoa</taxon>
        <taxon>Chordata</taxon>
        <taxon>Craniata</taxon>
        <taxon>Vertebrata</taxon>
        <taxon>Euteleostomi</taxon>
        <taxon>Actinopterygii</taxon>
        <taxon>Neopterygii</taxon>
        <taxon>Teleostei</taxon>
        <taxon>Elopiformes</taxon>
        <taxon>Megalopidae</taxon>
        <taxon>Megalops</taxon>
    </lineage>
</organism>
<comment type="subcellular location">
    <subcellularLocation>
        <location evidence="2">Nematocyst</location>
    </subcellularLocation>
    <subcellularLocation>
        <location evidence="1">Target cell membrane</location>
    </subcellularLocation>
</comment>
<protein>
    <submittedName>
        <fullName evidence="6">Uncharacterized protein</fullName>
    </submittedName>
</protein>
<reference evidence="6" key="1">
    <citation type="submission" date="2021-01" db="EMBL/GenBank/DDBJ databases">
        <authorList>
            <person name="Zahm M."/>
            <person name="Roques C."/>
            <person name="Cabau C."/>
            <person name="Klopp C."/>
            <person name="Donnadieu C."/>
            <person name="Jouanno E."/>
            <person name="Lampietro C."/>
            <person name="Louis A."/>
            <person name="Herpin A."/>
            <person name="Echchiki A."/>
            <person name="Berthelot C."/>
            <person name="Parey E."/>
            <person name="Roest-Crollius H."/>
            <person name="Braasch I."/>
            <person name="Postlethwait J."/>
            <person name="Bobe J."/>
            <person name="Montfort J."/>
            <person name="Bouchez O."/>
            <person name="Begum T."/>
            <person name="Mejri S."/>
            <person name="Adams A."/>
            <person name="Chen W.-J."/>
            <person name="Guiguen Y."/>
        </authorList>
    </citation>
    <scope>NUCLEOTIDE SEQUENCE</scope>
    <source>
        <strain evidence="6">YG-15Mar2019-1</strain>
        <tissue evidence="6">Brain</tissue>
    </source>
</reference>
<evidence type="ECO:0000313" key="6">
    <source>
        <dbReference type="EMBL" id="KAG7458966.1"/>
    </source>
</evidence>
<dbReference type="AlphaFoldDB" id="A0A9D3PI21"/>
<keyword evidence="4" id="KW-1053">Target membrane</keyword>